<accession>A0A396HMS7</accession>
<dbReference type="EMBL" id="PSQE01000005">
    <property type="protein sequence ID" value="RHN53878.1"/>
    <property type="molecule type" value="Genomic_DNA"/>
</dbReference>
<organism evidence="1">
    <name type="scientific">Medicago truncatula</name>
    <name type="common">Barrel medic</name>
    <name type="synonym">Medicago tribuloides</name>
    <dbReference type="NCBI Taxonomy" id="3880"/>
    <lineage>
        <taxon>Eukaryota</taxon>
        <taxon>Viridiplantae</taxon>
        <taxon>Streptophyta</taxon>
        <taxon>Embryophyta</taxon>
        <taxon>Tracheophyta</taxon>
        <taxon>Spermatophyta</taxon>
        <taxon>Magnoliopsida</taxon>
        <taxon>eudicotyledons</taxon>
        <taxon>Gunneridae</taxon>
        <taxon>Pentapetalae</taxon>
        <taxon>rosids</taxon>
        <taxon>fabids</taxon>
        <taxon>Fabales</taxon>
        <taxon>Fabaceae</taxon>
        <taxon>Papilionoideae</taxon>
        <taxon>50 kb inversion clade</taxon>
        <taxon>NPAAA clade</taxon>
        <taxon>Hologalegina</taxon>
        <taxon>IRL clade</taxon>
        <taxon>Trifolieae</taxon>
        <taxon>Medicago</taxon>
    </lineage>
</organism>
<proteinExistence type="predicted"/>
<name>A0A396HMS7_MEDTR</name>
<evidence type="ECO:0000313" key="1">
    <source>
        <dbReference type="EMBL" id="RHN53878.1"/>
    </source>
</evidence>
<reference evidence="1" key="1">
    <citation type="journal article" date="2018" name="Nat. Plants">
        <title>Whole-genome landscape of Medicago truncatula symbiotic genes.</title>
        <authorList>
            <person name="Pecrix Y."/>
            <person name="Gamas P."/>
            <person name="Carrere S."/>
        </authorList>
    </citation>
    <scope>NUCLEOTIDE SEQUENCE</scope>
    <source>
        <tissue evidence="1">Leaves</tissue>
    </source>
</reference>
<comment type="caution">
    <text evidence="1">The sequence shown here is derived from an EMBL/GenBank/DDBJ whole genome shotgun (WGS) entry which is preliminary data.</text>
</comment>
<dbReference type="AlphaFoldDB" id="A0A396HMS7"/>
<sequence length="40" mass="4574">MPKLVGNGLEICNRWYKRFQVLGPISNLTDRLSTLALSIR</sequence>
<gene>
    <name evidence="1" type="ORF">MtrunA17_Chr5g0400651</name>
</gene>
<dbReference type="Proteomes" id="UP000265566">
    <property type="component" value="Chromosome 5"/>
</dbReference>
<protein>
    <submittedName>
        <fullName evidence="1">Uncharacterized protein</fullName>
    </submittedName>
</protein>
<dbReference type="Gramene" id="rna28838">
    <property type="protein sequence ID" value="RHN53878.1"/>
    <property type="gene ID" value="gene28838"/>
</dbReference>